<protein>
    <submittedName>
        <fullName evidence="2">DUF5071 domain-containing protein</fullName>
    </submittedName>
</protein>
<dbReference type="Gene3D" id="1.25.40.750">
    <property type="entry name" value="Domain of unknown function DUF5071"/>
    <property type="match status" value="1"/>
</dbReference>
<sequence length="130" mass="15324">MKDYTYLVPKDKFDDTHIEELNTYSISEIRSIVPALLEWLQDANWPVSRPISEYFSPYINQIQEEIVSILKSDDEVWKYWILLLLIDCGYKPGNIITEEIVRIVNEPISNEILEEVHELAVELSKRLNKI</sequence>
<accession>A0ABW8YV99</accession>
<dbReference type="EMBL" id="JBELPZ010000005">
    <property type="protein sequence ID" value="MFL9844236.1"/>
    <property type="molecule type" value="Genomic_DNA"/>
</dbReference>
<evidence type="ECO:0000313" key="3">
    <source>
        <dbReference type="Proteomes" id="UP001629156"/>
    </source>
</evidence>
<gene>
    <name evidence="2" type="ORF">ABS766_07380</name>
</gene>
<dbReference type="InterPro" id="IPR016024">
    <property type="entry name" value="ARM-type_fold"/>
</dbReference>
<reference evidence="2 3" key="1">
    <citation type="submission" date="2024-06" db="EMBL/GenBank/DDBJ databases">
        <authorList>
            <person name="Kaempfer P."/>
            <person name="Viver T."/>
        </authorList>
    </citation>
    <scope>NUCLEOTIDE SEQUENCE [LARGE SCALE GENOMIC DNA]</scope>
    <source>
        <strain evidence="2 3">ST-119</strain>
    </source>
</reference>
<comment type="caution">
    <text evidence="2">The sequence shown here is derived from an EMBL/GenBank/DDBJ whole genome shotgun (WGS) entry which is preliminary data.</text>
</comment>
<evidence type="ECO:0000313" key="2">
    <source>
        <dbReference type="EMBL" id="MFL9844236.1"/>
    </source>
</evidence>
<evidence type="ECO:0000259" key="1">
    <source>
        <dbReference type="Pfam" id="PF16804"/>
    </source>
</evidence>
<dbReference type="SUPFAM" id="SSF48371">
    <property type="entry name" value="ARM repeat"/>
    <property type="match status" value="1"/>
</dbReference>
<dbReference type="Pfam" id="PF16804">
    <property type="entry name" value="DUF5071"/>
    <property type="match status" value="1"/>
</dbReference>
<dbReference type="InterPro" id="IPR031837">
    <property type="entry name" value="DUF5071"/>
</dbReference>
<dbReference type="Proteomes" id="UP001629156">
    <property type="component" value="Unassembled WGS sequence"/>
</dbReference>
<proteinExistence type="predicted"/>
<dbReference type="InterPro" id="IPR038692">
    <property type="entry name" value="Cthe_2751_sf"/>
</dbReference>
<feature type="domain" description="DUF5071" evidence="1">
    <location>
        <begin position="7"/>
        <end position="122"/>
    </location>
</feature>
<dbReference type="RefSeq" id="WP_408084488.1">
    <property type="nucleotide sequence ID" value="NZ_JBELPZ010000005.1"/>
</dbReference>
<organism evidence="2 3">
    <name type="scientific">Flavobacterium rhizosphaerae</name>
    <dbReference type="NCBI Taxonomy" id="3163298"/>
    <lineage>
        <taxon>Bacteria</taxon>
        <taxon>Pseudomonadati</taxon>
        <taxon>Bacteroidota</taxon>
        <taxon>Flavobacteriia</taxon>
        <taxon>Flavobacteriales</taxon>
        <taxon>Flavobacteriaceae</taxon>
        <taxon>Flavobacterium</taxon>
    </lineage>
</organism>
<keyword evidence="3" id="KW-1185">Reference proteome</keyword>
<dbReference type="CDD" id="cd11743">
    <property type="entry name" value="Cthe_2751_like"/>
    <property type="match status" value="1"/>
</dbReference>
<name>A0ABW8YV99_9FLAO</name>